<comment type="caution">
    <text evidence="10">The sequence shown here is derived from an EMBL/GenBank/DDBJ whole genome shotgun (WGS) entry which is preliminary data.</text>
</comment>
<dbReference type="GO" id="GO:0017119">
    <property type="term" value="C:Golgi transport complex"/>
    <property type="evidence" value="ECO:0007669"/>
    <property type="project" value="InterPro"/>
</dbReference>
<evidence type="ECO:0000256" key="8">
    <source>
        <dbReference type="ARBA" id="ARBA00031345"/>
    </source>
</evidence>
<feature type="coiled-coil region" evidence="9">
    <location>
        <begin position="58"/>
        <end position="92"/>
    </location>
</feature>
<dbReference type="GO" id="GO:0006890">
    <property type="term" value="P:retrograde vesicle-mediated transport, Golgi to endoplasmic reticulum"/>
    <property type="evidence" value="ECO:0007669"/>
    <property type="project" value="TreeGrafter"/>
</dbReference>
<keyword evidence="11" id="KW-1185">Reference proteome</keyword>
<dbReference type="Pfam" id="PF10191">
    <property type="entry name" value="COG7"/>
    <property type="match status" value="1"/>
</dbReference>
<keyword evidence="9" id="KW-0175">Coiled coil</keyword>
<evidence type="ECO:0000313" key="11">
    <source>
        <dbReference type="Proteomes" id="UP000565785"/>
    </source>
</evidence>
<dbReference type="GO" id="GO:0000139">
    <property type="term" value="C:Golgi membrane"/>
    <property type="evidence" value="ECO:0007669"/>
    <property type="project" value="UniProtKB-SubCell"/>
</dbReference>
<dbReference type="PANTHER" id="PTHR21443">
    <property type="entry name" value="CONSERVED OLIGOMERIC GOLGI COMPLEX COMPONENT 7"/>
    <property type="match status" value="1"/>
</dbReference>
<dbReference type="OrthoDB" id="245173at2759"/>
<reference evidence="10 11" key="1">
    <citation type="submission" date="2019-09" db="EMBL/GenBank/DDBJ databases">
        <title>Bird 10,000 Genomes (B10K) Project - Family phase.</title>
        <authorList>
            <person name="Zhang G."/>
        </authorList>
    </citation>
    <scope>NUCLEOTIDE SEQUENCE [LARGE SCALE GENOMIC DNA]</scope>
    <source>
        <strain evidence="10">B10K-DU-002-35</strain>
        <tissue evidence="10">Muscle</tissue>
    </source>
</reference>
<dbReference type="InterPro" id="IPR019335">
    <property type="entry name" value="COG7"/>
</dbReference>
<dbReference type="AlphaFoldDB" id="A0A7L1N0J2"/>
<comment type="subcellular location">
    <subcellularLocation>
        <location evidence="1">Golgi apparatus membrane</location>
        <topology evidence="1">Peripheral membrane protein</topology>
    </subcellularLocation>
</comment>
<protein>
    <recommendedName>
        <fullName evidence="3">Conserved oligomeric Golgi complex subunit 7</fullName>
    </recommendedName>
    <alternativeName>
        <fullName evidence="8">Component of oligomeric Golgi complex 7</fullName>
    </alternativeName>
</protein>
<name>A0A7L1N0J2_RHICY</name>
<keyword evidence="6" id="KW-0333">Golgi apparatus</keyword>
<keyword evidence="4" id="KW-0813">Transport</keyword>
<dbReference type="GO" id="GO:0007030">
    <property type="term" value="P:Golgi organization"/>
    <property type="evidence" value="ECO:0007669"/>
    <property type="project" value="TreeGrafter"/>
</dbReference>
<keyword evidence="7" id="KW-0472">Membrane</keyword>
<gene>
    <name evidence="10" type="primary">Cog7</name>
    <name evidence="10" type="ORF">RHICYA_R01905</name>
</gene>
<evidence type="ECO:0000256" key="6">
    <source>
        <dbReference type="ARBA" id="ARBA00023034"/>
    </source>
</evidence>
<keyword evidence="5" id="KW-0653">Protein transport</keyword>
<evidence type="ECO:0000256" key="3">
    <source>
        <dbReference type="ARBA" id="ARBA00020984"/>
    </source>
</evidence>
<accession>A0A7L1N0J2</accession>
<evidence type="ECO:0000256" key="2">
    <source>
        <dbReference type="ARBA" id="ARBA00005831"/>
    </source>
</evidence>
<organism evidence="10 11">
    <name type="scientific">Rhinopomastus cyanomelas</name>
    <name type="common">Common scimitarbill</name>
    <dbReference type="NCBI Taxonomy" id="113115"/>
    <lineage>
        <taxon>Eukaryota</taxon>
        <taxon>Metazoa</taxon>
        <taxon>Chordata</taxon>
        <taxon>Craniata</taxon>
        <taxon>Vertebrata</taxon>
        <taxon>Euteleostomi</taxon>
        <taxon>Archelosauria</taxon>
        <taxon>Archosauria</taxon>
        <taxon>Dinosauria</taxon>
        <taxon>Saurischia</taxon>
        <taxon>Theropoda</taxon>
        <taxon>Coelurosauria</taxon>
        <taxon>Aves</taxon>
        <taxon>Neognathae</taxon>
        <taxon>Neoaves</taxon>
        <taxon>Telluraves</taxon>
        <taxon>Coraciimorphae</taxon>
        <taxon>Bucerotiformes</taxon>
        <taxon>Rhinopomastidae</taxon>
        <taxon>Rhinopomastus</taxon>
    </lineage>
</organism>
<evidence type="ECO:0000256" key="5">
    <source>
        <dbReference type="ARBA" id="ARBA00022927"/>
    </source>
</evidence>
<evidence type="ECO:0000256" key="9">
    <source>
        <dbReference type="SAM" id="Coils"/>
    </source>
</evidence>
<evidence type="ECO:0000256" key="7">
    <source>
        <dbReference type="ARBA" id="ARBA00023136"/>
    </source>
</evidence>
<evidence type="ECO:0000313" key="10">
    <source>
        <dbReference type="EMBL" id="NXN93328.1"/>
    </source>
</evidence>
<dbReference type="EMBL" id="VXBP01001802">
    <property type="protein sequence ID" value="NXN93328.1"/>
    <property type="molecule type" value="Genomic_DNA"/>
</dbReference>
<dbReference type="Proteomes" id="UP000565785">
    <property type="component" value="Unassembled WGS sequence"/>
</dbReference>
<dbReference type="GO" id="GO:0006886">
    <property type="term" value="P:intracellular protein transport"/>
    <property type="evidence" value="ECO:0007669"/>
    <property type="project" value="InterPro"/>
</dbReference>
<feature type="non-terminal residue" evidence="10">
    <location>
        <position position="1"/>
    </location>
</feature>
<evidence type="ECO:0000256" key="4">
    <source>
        <dbReference type="ARBA" id="ARBA00022448"/>
    </source>
</evidence>
<proteinExistence type="inferred from homology"/>
<comment type="similarity">
    <text evidence="2">Belongs to the COG7 family.</text>
</comment>
<dbReference type="PANTHER" id="PTHR21443:SF0">
    <property type="entry name" value="CONSERVED OLIGOMERIC GOLGI COMPLEX SUBUNIT 7"/>
    <property type="match status" value="1"/>
</dbReference>
<evidence type="ECO:0000256" key="1">
    <source>
        <dbReference type="ARBA" id="ARBA00004395"/>
    </source>
</evidence>
<feature type="non-terminal residue" evidence="10">
    <location>
        <position position="776"/>
    </location>
</feature>
<sequence length="776" mass="86805">MDFSRFLSDEFDVKRWVNAAFRAGQQEAPGKADAHAATLVMKLQLFIQEVNNAVEETSQQALQNMPRVLRELEVLKQEATFLKEQMILVKEDIKKFEEDTAQSMQAAVFGLQVLVEIDRVKSRMQLAAESLQEADKWSTLSADIEETLKTQDVAVISAKLTSMQSSLAMLVDTPDYSEKCVHLEALKNRLEAMASPQIVAAFNSQSVDQARTFVKVFTEIDRMPQLLAYYYKCHKVQLVAVWQDLCQSDASLDRQLTELYDTLLGTWHSQLQWAAQVFRNPHEIVTVLLIQTLGALVPSIPVCLSTALERTGQEAKLSKLLELYEATVHFAKGLEVAMLPSLKEQNLVKVTELVDAVYGPYKPYQLDYGGLEEENLLIQISAVPLERGEVIDCVQELNHSVSKLFTLAAGAVDNCVQLTDGLGVCGLLRALRALFTKYTSDFTNTLQSIRRKCRLDDVLTESLFQEDWTAFQSSVRIIATCGELLRQCGDFEQQLANRILSTAGKYLSDSYSPCSLSGFQEPSSTEKKSPVRNPWQEYNYLLKEHPSEHSSLMEMLYTLKEKGTSSHQLLSSARSALGRLNQLAHQLAFDSVFLRIKQQLLLLSKMEGWSSGGIGETLADDLPDFSLTPLEYISNIGQYIMSLPLHLEPFVAQEDTALELALHAGKLPFPPEQGDELPELDNMADYWLGSIARATMQTYCEVILQIPQLTVHSAKQLATDIDYLINVMDALGLQPSRALQSIVALLKARPEDYRQVAKGVPRRMAGSIAAMRGLEC</sequence>